<reference evidence="3" key="1">
    <citation type="journal article" date="2020" name="G3 (Bethesda)">
        <title>High-Quality Assemblies for Three Invasive Social Wasps from the &lt;i&gt;Vespula&lt;/i&gt; Genus.</title>
        <authorList>
            <person name="Harrop T.W.R."/>
            <person name="Guhlin J."/>
            <person name="McLaughlin G.M."/>
            <person name="Permina E."/>
            <person name="Stockwell P."/>
            <person name="Gilligan J."/>
            <person name="Le Lec M.F."/>
            <person name="Gruber M.A.M."/>
            <person name="Quinn O."/>
            <person name="Lovegrove M."/>
            <person name="Duncan E.J."/>
            <person name="Remnant E.J."/>
            <person name="Van Eeckhoven J."/>
            <person name="Graham B."/>
            <person name="Knapp R.A."/>
            <person name="Langford K.W."/>
            <person name="Kronenberg Z."/>
            <person name="Press M.O."/>
            <person name="Eacker S.M."/>
            <person name="Wilson-Rankin E.E."/>
            <person name="Purcell J."/>
            <person name="Lester P.J."/>
            <person name="Dearden P.K."/>
        </authorList>
    </citation>
    <scope>NUCLEOTIDE SEQUENCE</scope>
    <source>
        <strain evidence="3">Linc-1</strain>
    </source>
</reference>
<gene>
    <name evidence="3" type="ORF">HZH68_013865</name>
</gene>
<dbReference type="Proteomes" id="UP000617340">
    <property type="component" value="Unassembled WGS sequence"/>
</dbReference>
<keyword evidence="4" id="KW-1185">Reference proteome</keyword>
<evidence type="ECO:0000313" key="4">
    <source>
        <dbReference type="Proteomes" id="UP000617340"/>
    </source>
</evidence>
<proteinExistence type="predicted"/>
<keyword evidence="2" id="KW-0732">Signal</keyword>
<comment type="caution">
    <text evidence="3">The sequence shown here is derived from an EMBL/GenBank/DDBJ whole genome shotgun (WGS) entry which is preliminary data.</text>
</comment>
<accession>A0A834JCD3</accession>
<protein>
    <submittedName>
        <fullName evidence="3">Uncharacterized protein</fullName>
    </submittedName>
</protein>
<feature type="signal peptide" evidence="2">
    <location>
        <begin position="1"/>
        <end position="19"/>
    </location>
</feature>
<evidence type="ECO:0000256" key="1">
    <source>
        <dbReference type="SAM" id="MobiDB-lite"/>
    </source>
</evidence>
<feature type="compositionally biased region" description="Acidic residues" evidence="1">
    <location>
        <begin position="159"/>
        <end position="187"/>
    </location>
</feature>
<dbReference type="AlphaFoldDB" id="A0A834JCD3"/>
<name>A0A834JCD3_VESGE</name>
<evidence type="ECO:0000313" key="3">
    <source>
        <dbReference type="EMBL" id="KAF7385435.1"/>
    </source>
</evidence>
<evidence type="ECO:0000256" key="2">
    <source>
        <dbReference type="SAM" id="SignalP"/>
    </source>
</evidence>
<feature type="region of interest" description="Disordered" evidence="1">
    <location>
        <begin position="158"/>
        <end position="205"/>
    </location>
</feature>
<sequence length="205" mass="23634">MVLSGLIILIILKFQSIFWFKESHSAYRFLVATCTGELFGPVELICMTVTSSFELVVVILQRSREGWVEEKTTPIGPPPLPPPRKVGVTSVVRRESVDAGFVFPRLYSGGHYAARLRAVRVEVRVFAPRYTRRATCTSDHAAHFPLCILDSEEGNNIIIEEDEEDEEEEEEKKEEEEEEEEEKEEEEKDRRDWKLYLPEGSKDQL</sequence>
<feature type="compositionally biased region" description="Basic and acidic residues" evidence="1">
    <location>
        <begin position="188"/>
        <end position="205"/>
    </location>
</feature>
<organism evidence="3 4">
    <name type="scientific">Vespula germanica</name>
    <name type="common">German yellow jacket</name>
    <name type="synonym">Paravespula germanica</name>
    <dbReference type="NCBI Taxonomy" id="30212"/>
    <lineage>
        <taxon>Eukaryota</taxon>
        <taxon>Metazoa</taxon>
        <taxon>Ecdysozoa</taxon>
        <taxon>Arthropoda</taxon>
        <taxon>Hexapoda</taxon>
        <taxon>Insecta</taxon>
        <taxon>Pterygota</taxon>
        <taxon>Neoptera</taxon>
        <taxon>Endopterygota</taxon>
        <taxon>Hymenoptera</taxon>
        <taxon>Apocrita</taxon>
        <taxon>Aculeata</taxon>
        <taxon>Vespoidea</taxon>
        <taxon>Vespidae</taxon>
        <taxon>Vespinae</taxon>
        <taxon>Vespula</taxon>
    </lineage>
</organism>
<feature type="chain" id="PRO_5032847921" evidence="2">
    <location>
        <begin position="20"/>
        <end position="205"/>
    </location>
</feature>
<dbReference type="EMBL" id="JACSDZ010000016">
    <property type="protein sequence ID" value="KAF7385435.1"/>
    <property type="molecule type" value="Genomic_DNA"/>
</dbReference>